<evidence type="ECO:0000313" key="2">
    <source>
        <dbReference type="EMBL" id="ABQ24914.1"/>
    </source>
</evidence>
<organism evidence="2 3">
    <name type="scientific">Geotalea uraniireducens (strain Rf4)</name>
    <name type="common">Geobacter uraniireducens</name>
    <dbReference type="NCBI Taxonomy" id="351605"/>
    <lineage>
        <taxon>Bacteria</taxon>
        <taxon>Pseudomonadati</taxon>
        <taxon>Thermodesulfobacteriota</taxon>
        <taxon>Desulfuromonadia</taxon>
        <taxon>Geobacterales</taxon>
        <taxon>Geobacteraceae</taxon>
        <taxon>Geotalea</taxon>
    </lineage>
</organism>
<dbReference type="Pfam" id="PF04945">
    <property type="entry name" value="YHS"/>
    <property type="match status" value="1"/>
</dbReference>
<dbReference type="RefSeq" id="WP_011937638.1">
    <property type="nucleotide sequence ID" value="NC_009483.1"/>
</dbReference>
<dbReference type="EMBL" id="CP000698">
    <property type="protein sequence ID" value="ABQ24914.1"/>
    <property type="molecule type" value="Genomic_DNA"/>
</dbReference>
<evidence type="ECO:0000313" key="3">
    <source>
        <dbReference type="Proteomes" id="UP000006695"/>
    </source>
</evidence>
<protein>
    <recommendedName>
        <fullName evidence="1">YHS domain-containing protein</fullName>
    </recommendedName>
</protein>
<feature type="domain" description="YHS" evidence="1">
    <location>
        <begin position="39"/>
        <end position="76"/>
    </location>
</feature>
<name>A5GBY7_GEOUR</name>
<gene>
    <name evidence="2" type="ordered locus">Gura_0704</name>
</gene>
<keyword evidence="3" id="KW-1185">Reference proteome</keyword>
<dbReference type="HOGENOM" id="CLU_168222_0_1_7"/>
<reference evidence="2 3" key="1">
    <citation type="submission" date="2007-05" db="EMBL/GenBank/DDBJ databases">
        <title>Complete sequence of Geobacter uraniireducens Rf4.</title>
        <authorList>
            <consortium name="US DOE Joint Genome Institute"/>
            <person name="Copeland A."/>
            <person name="Lucas S."/>
            <person name="Lapidus A."/>
            <person name="Barry K."/>
            <person name="Detter J.C."/>
            <person name="Glavina del Rio T."/>
            <person name="Hammon N."/>
            <person name="Israni S."/>
            <person name="Dalin E."/>
            <person name="Tice H."/>
            <person name="Pitluck S."/>
            <person name="Chertkov O."/>
            <person name="Brettin T."/>
            <person name="Bruce D."/>
            <person name="Han C."/>
            <person name="Schmutz J."/>
            <person name="Larimer F."/>
            <person name="Land M."/>
            <person name="Hauser L."/>
            <person name="Kyrpides N."/>
            <person name="Mikhailova N."/>
            <person name="Shelobolina E."/>
            <person name="Aklujkar M."/>
            <person name="Lovley D."/>
            <person name="Richardson P."/>
        </authorList>
    </citation>
    <scope>NUCLEOTIDE SEQUENCE [LARGE SCALE GENOMIC DNA]</scope>
    <source>
        <strain evidence="2 3">Rf4</strain>
    </source>
</reference>
<dbReference type="KEGG" id="gur:Gura_0704"/>
<dbReference type="AlphaFoldDB" id="A5GBY7"/>
<dbReference type="Proteomes" id="UP000006695">
    <property type="component" value="Chromosome"/>
</dbReference>
<dbReference type="InterPro" id="IPR007029">
    <property type="entry name" value="YHS_dom"/>
</dbReference>
<proteinExistence type="predicted"/>
<accession>A5GBY7</accession>
<dbReference type="STRING" id="351605.Gura_0704"/>
<evidence type="ECO:0000259" key="1">
    <source>
        <dbReference type="Pfam" id="PF04945"/>
    </source>
</evidence>
<sequence length="79" mass="9016">MARLLVMIIVGYVLYLMFKGRPGAKEFPKDAMPDDETFKDPVCGVYVTKDDAVIGTMDGEKFHFCSMACLEKFREQLEK</sequence>